<keyword evidence="1" id="KW-1133">Transmembrane helix</keyword>
<gene>
    <name evidence="2" type="ORF">COT82_00310</name>
</gene>
<dbReference type="Proteomes" id="UP000230481">
    <property type="component" value="Unassembled WGS sequence"/>
</dbReference>
<evidence type="ECO:0000256" key="1">
    <source>
        <dbReference type="SAM" id="Phobius"/>
    </source>
</evidence>
<reference evidence="3" key="1">
    <citation type="submission" date="2017-09" db="EMBL/GenBank/DDBJ databases">
        <title>Depth-based differentiation of microbial function through sediment-hosted aquifers and enrichment of novel symbionts in the deep terrestrial subsurface.</title>
        <authorList>
            <person name="Probst A.J."/>
            <person name="Ladd B."/>
            <person name="Jarett J.K."/>
            <person name="Geller-Mcgrath D.E."/>
            <person name="Sieber C.M.K."/>
            <person name="Emerson J.B."/>
            <person name="Anantharaman K."/>
            <person name="Thomas B.C."/>
            <person name="Malmstrom R."/>
            <person name="Stieglmeier M."/>
            <person name="Klingl A."/>
            <person name="Woyke T."/>
            <person name="Ryan C.M."/>
            <person name="Banfield J.F."/>
        </authorList>
    </citation>
    <scope>NUCLEOTIDE SEQUENCE [LARGE SCALE GENOMIC DNA]</scope>
</reference>
<feature type="transmembrane region" description="Helical" evidence="1">
    <location>
        <begin position="6"/>
        <end position="25"/>
    </location>
</feature>
<dbReference type="AlphaFoldDB" id="A0A2M6WW16"/>
<proteinExistence type="predicted"/>
<keyword evidence="1" id="KW-0472">Membrane</keyword>
<organism evidence="2 3">
    <name type="scientific">Candidatus Campbellbacteria bacterium CG10_big_fil_rev_8_21_14_0_10_35_52</name>
    <dbReference type="NCBI Taxonomy" id="1974527"/>
    <lineage>
        <taxon>Bacteria</taxon>
        <taxon>Candidatus Campbelliibacteriota</taxon>
    </lineage>
</organism>
<comment type="caution">
    <text evidence="2">The sequence shown here is derived from an EMBL/GenBank/DDBJ whole genome shotgun (WGS) entry which is preliminary data.</text>
</comment>
<keyword evidence="1" id="KW-0812">Transmembrane</keyword>
<protein>
    <submittedName>
        <fullName evidence="2">Uncharacterized protein</fullName>
    </submittedName>
</protein>
<evidence type="ECO:0000313" key="3">
    <source>
        <dbReference type="Proteomes" id="UP000230481"/>
    </source>
</evidence>
<dbReference type="EMBL" id="PFAA01000009">
    <property type="protein sequence ID" value="PIT96962.1"/>
    <property type="molecule type" value="Genomic_DNA"/>
</dbReference>
<evidence type="ECO:0000313" key="2">
    <source>
        <dbReference type="EMBL" id="PIT96962.1"/>
    </source>
</evidence>
<sequence>MKKQFIFFLIIIMVIIFIFSIYKIIQKQSLMSSDERNYPNQTDITDNSSLDSLNITSPDKEKQFMPTAQDIIGAWYIISSNPDPKYKNKVITDYTKFTFYPNGKVDRRSFISDEYKIDTGKYIFSENDNTFPITFSSNDIEKSDSFWKLTENDLAQSYYKDKKDSLYVKENSIEWNEREKTTVTTNIPTAFIDSNNLEIGKIYELSKKTPLMPELSPVDPIAALSDMKELGAGSTVKIISSVQKNNTPWYNVSFINYSTGQTEYGWINSTALIGQSLKEK</sequence>
<name>A0A2M6WW16_9BACT</name>
<accession>A0A2M6WW16</accession>